<keyword evidence="3" id="KW-1185">Reference proteome</keyword>
<name>A7K8Z8_9PHYC</name>
<accession>A7K8Z8</accession>
<sequence>MYRQARTEKLSWDEDYFPSFSFSFRPYEFSHKKDASHLILLCSSFVWSRLYEIFHTYDFSHLSVNRLFFSLSRLYEFFRIMDASHQTLIRSFFSWSRLYGFFLLVIELFFALCLRTDYPSILHLL</sequence>
<evidence type="ECO:0000313" key="2">
    <source>
        <dbReference type="EMBL" id="ABT16522.1"/>
    </source>
</evidence>
<proteinExistence type="predicted"/>
<keyword evidence="1" id="KW-0472">Membrane</keyword>
<dbReference type="RefSeq" id="YP_001426869.1">
    <property type="nucleotide sequence ID" value="NC_008724.1"/>
</dbReference>
<organism evidence="2 3">
    <name type="scientific">Chlorovirus heliozoae</name>
    <dbReference type="NCBI Taxonomy" id="322019"/>
    <lineage>
        <taxon>Viruses</taxon>
        <taxon>Varidnaviria</taxon>
        <taxon>Bamfordvirae</taxon>
        <taxon>Nucleocytoviricota</taxon>
        <taxon>Megaviricetes</taxon>
        <taxon>Algavirales</taxon>
        <taxon>Phycodnaviridae</taxon>
        <taxon>Chlorovirus</taxon>
    </lineage>
</organism>
<dbReference type="EMBL" id="EF101928">
    <property type="protein sequence ID" value="ABT16522.1"/>
    <property type="molecule type" value="Genomic_DNA"/>
</dbReference>
<keyword evidence="1" id="KW-0812">Transmembrane</keyword>
<dbReference type="GeneID" id="5470534"/>
<evidence type="ECO:0000313" key="3">
    <source>
        <dbReference type="Proteomes" id="UP000202420"/>
    </source>
</evidence>
<evidence type="ECO:0000256" key="1">
    <source>
        <dbReference type="SAM" id="Phobius"/>
    </source>
</evidence>
<dbReference type="Proteomes" id="UP000202420">
    <property type="component" value="Segment"/>
</dbReference>
<keyword evidence="1" id="KW-1133">Transmembrane helix</keyword>
<gene>
    <name evidence="2" type="primary">z388L</name>
    <name evidence="2" type="ORF">ATCV1_z388L</name>
</gene>
<feature type="transmembrane region" description="Helical" evidence="1">
    <location>
        <begin position="98"/>
        <end position="118"/>
    </location>
</feature>
<reference evidence="2 3" key="1">
    <citation type="submission" date="2006-09" db="EMBL/GenBank/DDBJ databases">
        <title>Sequence and annotation of the 288-kb ATCV-1 virus that infects an endosymbiotic Chlorella strain of the heliozoon Acanthocystis turfacea.</title>
        <authorList>
            <person name="Fitzgerald L.A."/>
            <person name="Graves M.V."/>
            <person name="Li X."/>
            <person name="Pfitzner A.J.P."/>
            <person name="Hartigan J."/>
            <person name="Van Etten J.L."/>
        </authorList>
    </citation>
    <scope>NUCLEOTIDE SEQUENCE [LARGE SCALE GENOMIC DNA]</scope>
    <source>
        <strain evidence="2 3">ATCV-1</strain>
    </source>
</reference>
<dbReference type="KEGG" id="vg:5470534"/>
<protein>
    <submittedName>
        <fullName evidence="2">Uncharacterized protein z388L</fullName>
    </submittedName>
</protein>